<dbReference type="PANTHER" id="PTHR13124">
    <property type="entry name" value="39S RIBOSOMAL PROTEIN L46, MITOCHONDRIAL PRECURSOR-RELATED"/>
    <property type="match status" value="1"/>
</dbReference>
<gene>
    <name evidence="2" type="ORF">L203_105520</name>
</gene>
<dbReference type="PANTHER" id="PTHR13124:SF12">
    <property type="entry name" value="LARGE RIBOSOMAL SUBUNIT PROTEIN ML46"/>
    <property type="match status" value="1"/>
</dbReference>
<dbReference type="KEGG" id="cdep:91089729"/>
<evidence type="ECO:0000313" key="2">
    <source>
        <dbReference type="EMBL" id="WVN90284.1"/>
    </source>
</evidence>
<dbReference type="Proteomes" id="UP000094043">
    <property type="component" value="Chromosome 7"/>
</dbReference>
<organism evidence="2 3">
    <name type="scientific">Cryptococcus depauperatus CBS 7841</name>
    <dbReference type="NCBI Taxonomy" id="1295531"/>
    <lineage>
        <taxon>Eukaryota</taxon>
        <taxon>Fungi</taxon>
        <taxon>Dikarya</taxon>
        <taxon>Basidiomycota</taxon>
        <taxon>Agaricomycotina</taxon>
        <taxon>Tremellomycetes</taxon>
        <taxon>Tremellales</taxon>
        <taxon>Cryptococcaceae</taxon>
        <taxon>Cryptococcus</taxon>
    </lineage>
</organism>
<dbReference type="Gene3D" id="3.90.79.10">
    <property type="entry name" value="Nucleoside Triphosphate Pyrophosphohydrolase"/>
    <property type="match status" value="1"/>
</dbReference>
<dbReference type="GeneID" id="91089729"/>
<dbReference type="RefSeq" id="XP_066070984.1">
    <property type="nucleotide sequence ID" value="XM_066214887.1"/>
</dbReference>
<protein>
    <recommendedName>
        <fullName evidence="1">Large ribosomal subunit protein mL46 N-terminal domain-containing protein</fullName>
    </recommendedName>
</protein>
<dbReference type="AlphaFoldDB" id="A0AAJ8JXL0"/>
<dbReference type="EMBL" id="CP143790">
    <property type="protein sequence ID" value="WVN90284.1"/>
    <property type="molecule type" value="Genomic_DNA"/>
</dbReference>
<proteinExistence type="predicted"/>
<dbReference type="InterPro" id="IPR040008">
    <property type="entry name" value="Ribosomal_mL46"/>
</dbReference>
<feature type="domain" description="Large ribosomal subunit protein mL46 N-terminal" evidence="1">
    <location>
        <begin position="34"/>
        <end position="88"/>
    </location>
</feature>
<accession>A0AAJ8JXL0</accession>
<keyword evidence="3" id="KW-1185">Reference proteome</keyword>
<dbReference type="GO" id="GO:0005762">
    <property type="term" value="C:mitochondrial large ribosomal subunit"/>
    <property type="evidence" value="ECO:0007669"/>
    <property type="project" value="TreeGrafter"/>
</dbReference>
<reference evidence="2" key="2">
    <citation type="journal article" date="2022" name="Elife">
        <title>Obligate sexual reproduction of a homothallic fungus closely related to the Cryptococcus pathogenic species complex.</title>
        <authorList>
            <person name="Passer A.R."/>
            <person name="Clancey S.A."/>
            <person name="Shea T."/>
            <person name="David-Palma M."/>
            <person name="Averette A.F."/>
            <person name="Boekhout T."/>
            <person name="Porcel B.M."/>
            <person name="Nowrousian M."/>
            <person name="Cuomo C.A."/>
            <person name="Sun S."/>
            <person name="Heitman J."/>
            <person name="Coelho M.A."/>
        </authorList>
    </citation>
    <scope>NUCLEOTIDE SEQUENCE</scope>
    <source>
        <strain evidence="2">CBS 7841</strain>
    </source>
</reference>
<name>A0AAJ8JXL0_9TREE</name>
<evidence type="ECO:0000259" key="1">
    <source>
        <dbReference type="Pfam" id="PF11788"/>
    </source>
</evidence>
<reference evidence="2" key="1">
    <citation type="submission" date="2016-06" db="EMBL/GenBank/DDBJ databases">
        <authorList>
            <person name="Cuomo C."/>
            <person name="Litvintseva A."/>
            <person name="Heitman J."/>
            <person name="Chen Y."/>
            <person name="Sun S."/>
            <person name="Springer D."/>
            <person name="Dromer F."/>
            <person name="Young S."/>
            <person name="Zeng Q."/>
            <person name="Chapman S."/>
            <person name="Gujja S."/>
            <person name="Saif S."/>
            <person name="Birren B."/>
        </authorList>
    </citation>
    <scope>NUCLEOTIDE SEQUENCE</scope>
    <source>
        <strain evidence="2">CBS 7841</strain>
    </source>
</reference>
<dbReference type="Pfam" id="PF11788">
    <property type="entry name" value="MRP-L46"/>
    <property type="match status" value="1"/>
</dbReference>
<sequence>MLLSQPSMFCRISAATKNASLQKRLSSTNPPPLVASLILSRPPLITPTQTKLESTYYSHSRAIAHALSTPLPKEFYFKSGSLPLRRHLVKEYEYTTEIYGKKLARKAPDVGDIPQETEYELFERDHWEKADVKRGDKSLERKPEEEIYCVVVKGKENDGEWGFPDVQVGRLEGLSDAVERGITGVEGSLGGKGMDSWLVTRKPIGLWKEGETRTFFMKGHILAGEPTLSSESPYSSWAWLTQAEIEDRLRTQGNEKLWESIKGIFGIPSEET</sequence>
<dbReference type="InterPro" id="IPR021757">
    <property type="entry name" value="Ribosomal_mL46_N"/>
</dbReference>
<dbReference type="GO" id="GO:0003735">
    <property type="term" value="F:structural constituent of ribosome"/>
    <property type="evidence" value="ECO:0007669"/>
    <property type="project" value="InterPro"/>
</dbReference>
<reference evidence="2" key="3">
    <citation type="submission" date="2024-01" db="EMBL/GenBank/DDBJ databases">
        <authorList>
            <person name="Coelho M.A."/>
            <person name="David-Palma M."/>
            <person name="Shea T."/>
            <person name="Sun S."/>
            <person name="Cuomo C.A."/>
            <person name="Heitman J."/>
        </authorList>
    </citation>
    <scope>NUCLEOTIDE SEQUENCE</scope>
    <source>
        <strain evidence="2">CBS 7841</strain>
    </source>
</reference>
<evidence type="ECO:0000313" key="3">
    <source>
        <dbReference type="Proteomes" id="UP000094043"/>
    </source>
</evidence>